<name>B0MYK6_9BACT</name>
<keyword evidence="2" id="KW-0472">Membrane</keyword>
<evidence type="ECO:0000256" key="2">
    <source>
        <dbReference type="SAM" id="Phobius"/>
    </source>
</evidence>
<feature type="compositionally biased region" description="Basic and acidic residues" evidence="1">
    <location>
        <begin position="1"/>
        <end position="12"/>
    </location>
</feature>
<keyword evidence="2" id="KW-0812">Transmembrane</keyword>
<gene>
    <name evidence="3" type="ORF">ALIPUT_02222</name>
</gene>
<feature type="transmembrane region" description="Helical" evidence="2">
    <location>
        <begin position="88"/>
        <end position="108"/>
    </location>
</feature>
<evidence type="ECO:0000256" key="1">
    <source>
        <dbReference type="SAM" id="MobiDB-lite"/>
    </source>
</evidence>
<reference evidence="3" key="1">
    <citation type="submission" date="2007-10" db="EMBL/GenBank/DDBJ databases">
        <authorList>
            <person name="Fulton L."/>
            <person name="Clifton S."/>
            <person name="Fulton B."/>
            <person name="Xu J."/>
            <person name="Minx P."/>
            <person name="Pepin K.H."/>
            <person name="Johnson M."/>
            <person name="Thiruvilangam P."/>
            <person name="Bhonagiri V."/>
            <person name="Nash W.E."/>
            <person name="Mardis E.R."/>
            <person name="Wilson R.K."/>
        </authorList>
    </citation>
    <scope>NUCLEOTIDE SEQUENCE [LARGE SCALE GENOMIC DNA]</scope>
    <source>
        <strain evidence="3">DSM 17216</strain>
    </source>
</reference>
<comment type="caution">
    <text evidence="3">The sequence shown here is derived from an EMBL/GenBank/DDBJ whole genome shotgun (WGS) entry which is preliminary data.</text>
</comment>
<sequence length="198" mass="22964">MRSPGRSRETKNPKYGRKAPARASVSETDKKFNLIKTITTMKYLIRSVKYFIALCVLYLIIMALMLLTNTSVLTPSETFSALVRSTRGQVLIVAVVLLSALYPKFGFIRRQEIGSLRKNREQILNAFVSEGFKPVRESEHEMVFRADSLFKRLTLLFEDEIRVTQTGEWITIEGIRRGVARVYYRLQSYLERTRNENE</sequence>
<keyword evidence="4" id="KW-1185">Reference proteome</keyword>
<protein>
    <submittedName>
        <fullName evidence="3">Uncharacterized protein</fullName>
    </submittedName>
</protein>
<dbReference type="Proteomes" id="UP000005819">
    <property type="component" value="Unassembled WGS sequence"/>
</dbReference>
<dbReference type="HOGENOM" id="CLU_118910_0_0_10"/>
<dbReference type="eggNOG" id="ENOG502ZZE6">
    <property type="taxonomic scope" value="Bacteria"/>
</dbReference>
<feature type="region of interest" description="Disordered" evidence="1">
    <location>
        <begin position="1"/>
        <end position="23"/>
    </location>
</feature>
<evidence type="ECO:0000313" key="3">
    <source>
        <dbReference type="EMBL" id="EDS02692.1"/>
    </source>
</evidence>
<reference evidence="3" key="2">
    <citation type="submission" date="2013-09" db="EMBL/GenBank/DDBJ databases">
        <title>Draft genome sequence of Alistipes putredinis (DSM 17216).</title>
        <authorList>
            <person name="Sudarsanam P."/>
            <person name="Ley R."/>
            <person name="Guruge J."/>
            <person name="Turnbaugh P.J."/>
            <person name="Mahowald M."/>
            <person name="Liep D."/>
            <person name="Gordon J."/>
        </authorList>
    </citation>
    <scope>NUCLEOTIDE SEQUENCE</scope>
    <source>
        <strain evidence="3">DSM 17216</strain>
    </source>
</reference>
<dbReference type="EMBL" id="ABFK02000020">
    <property type="protein sequence ID" value="EDS02692.1"/>
    <property type="molecule type" value="Genomic_DNA"/>
</dbReference>
<evidence type="ECO:0000313" key="4">
    <source>
        <dbReference type="Proteomes" id="UP000005819"/>
    </source>
</evidence>
<keyword evidence="2" id="KW-1133">Transmembrane helix</keyword>
<accession>B0MYK6</accession>
<dbReference type="AlphaFoldDB" id="B0MYK6"/>
<proteinExistence type="predicted"/>
<organism evidence="3 4">
    <name type="scientific">Alistipes putredinis DSM 17216</name>
    <dbReference type="NCBI Taxonomy" id="445970"/>
    <lineage>
        <taxon>Bacteria</taxon>
        <taxon>Pseudomonadati</taxon>
        <taxon>Bacteroidota</taxon>
        <taxon>Bacteroidia</taxon>
        <taxon>Bacteroidales</taxon>
        <taxon>Rikenellaceae</taxon>
        <taxon>Alistipes</taxon>
    </lineage>
</organism>
<feature type="transmembrane region" description="Helical" evidence="2">
    <location>
        <begin position="50"/>
        <end position="68"/>
    </location>
</feature>